<evidence type="ECO:0000256" key="4">
    <source>
        <dbReference type="ARBA" id="ARBA00071261"/>
    </source>
</evidence>
<dbReference type="InterPro" id="IPR051044">
    <property type="entry name" value="MAG_DAG_Lipase"/>
</dbReference>
<comment type="catalytic activity">
    <reaction evidence="1">
        <text>Hydrolyzes glycerol monoesters of long-chain fatty acids.</text>
        <dbReference type="EC" id="3.1.1.23"/>
    </reaction>
</comment>
<evidence type="ECO:0000313" key="6">
    <source>
        <dbReference type="EMBL" id="MBB5189138.1"/>
    </source>
</evidence>
<dbReference type="Pfam" id="PF12146">
    <property type="entry name" value="Hydrolase_4"/>
    <property type="match status" value="1"/>
</dbReference>
<dbReference type="GO" id="GO:0047372">
    <property type="term" value="F:monoacylglycerol lipase activity"/>
    <property type="evidence" value="ECO:0007669"/>
    <property type="project" value="UniProtKB-EC"/>
</dbReference>
<dbReference type="InterPro" id="IPR029058">
    <property type="entry name" value="AB_hydrolase_fold"/>
</dbReference>
<evidence type="ECO:0000313" key="7">
    <source>
        <dbReference type="Proteomes" id="UP000536640"/>
    </source>
</evidence>
<dbReference type="EMBL" id="JACHHW010000014">
    <property type="protein sequence ID" value="MBB5189138.1"/>
    <property type="molecule type" value="Genomic_DNA"/>
</dbReference>
<dbReference type="RefSeq" id="WP_184464987.1">
    <property type="nucleotide sequence ID" value="NZ_JACHHW010000014.1"/>
</dbReference>
<dbReference type="SUPFAM" id="SSF53474">
    <property type="entry name" value="alpha/beta-Hydrolases"/>
    <property type="match status" value="1"/>
</dbReference>
<evidence type="ECO:0000259" key="5">
    <source>
        <dbReference type="Pfam" id="PF12146"/>
    </source>
</evidence>
<dbReference type="Gene3D" id="3.40.50.1820">
    <property type="entry name" value="alpha/beta hydrolase"/>
    <property type="match status" value="1"/>
</dbReference>
<keyword evidence="7" id="KW-1185">Reference proteome</keyword>
<dbReference type="InterPro" id="IPR000073">
    <property type="entry name" value="AB_hydrolase_1"/>
</dbReference>
<dbReference type="AlphaFoldDB" id="A0A840R9E5"/>
<sequence length="279" mass="30344">MPAHVESFTNAKGLNIHTRSWSVSEAKAHVVIVHGLGEHGARYQALAETLNNSGYNCYALDHLGHGLSEGKKGHIDSFSMFVDTTVEFIQRVRATAPKLPCFMIGHSMGGLIATNVLIQNPKLIDACVLSGAAIATDEAVGPLLKRILKTIAVVFPRLPVFAVDPSLVCSVPQVVAEYREDPLVLSGKGTANLIVEILAGSVRAMAGANTINTPMLLLHGEQDALAHPKGSQMLYDTIASTDKKIVIYPKLYHEIFHEACKYEIYVDIAEWLNKRLNSH</sequence>
<comment type="similarity">
    <text evidence="2">Belongs to the AB hydrolase superfamily.</text>
</comment>
<name>A0A840R9E5_9GAMM</name>
<gene>
    <name evidence="6" type="ORF">HNQ57_003440</name>
</gene>
<comment type="caution">
    <text evidence="6">The sequence shown here is derived from an EMBL/GenBank/DDBJ whole genome shotgun (WGS) entry which is preliminary data.</text>
</comment>
<protein>
    <recommendedName>
        <fullName evidence="4">Monoacylglycerol lipase</fullName>
        <ecNumber evidence="3">3.1.1.23</ecNumber>
    </recommendedName>
</protein>
<dbReference type="PRINTS" id="PR00111">
    <property type="entry name" value="ABHYDROLASE"/>
</dbReference>
<accession>A0A840R9E5</accession>
<evidence type="ECO:0000256" key="1">
    <source>
        <dbReference type="ARBA" id="ARBA00001613"/>
    </source>
</evidence>
<dbReference type="InterPro" id="IPR022742">
    <property type="entry name" value="Hydrolase_4"/>
</dbReference>
<feature type="domain" description="Serine aminopeptidase S33" evidence="5">
    <location>
        <begin position="25"/>
        <end position="258"/>
    </location>
</feature>
<dbReference type="FunFam" id="3.40.50.1820:FF:000117">
    <property type="entry name" value="Monoglyceride lipase, putative"/>
    <property type="match status" value="1"/>
</dbReference>
<proteinExistence type="inferred from homology"/>
<dbReference type="PANTHER" id="PTHR11614">
    <property type="entry name" value="PHOSPHOLIPASE-RELATED"/>
    <property type="match status" value="1"/>
</dbReference>
<keyword evidence="6" id="KW-0378">Hydrolase</keyword>
<dbReference type="EC" id="3.1.1.23" evidence="3"/>
<evidence type="ECO:0000256" key="2">
    <source>
        <dbReference type="ARBA" id="ARBA00008645"/>
    </source>
</evidence>
<organism evidence="6 7">
    <name type="scientific">Zhongshania antarctica</name>
    <dbReference type="NCBI Taxonomy" id="641702"/>
    <lineage>
        <taxon>Bacteria</taxon>
        <taxon>Pseudomonadati</taxon>
        <taxon>Pseudomonadota</taxon>
        <taxon>Gammaproteobacteria</taxon>
        <taxon>Cellvibrionales</taxon>
        <taxon>Spongiibacteraceae</taxon>
        <taxon>Zhongshania</taxon>
    </lineage>
</organism>
<evidence type="ECO:0000256" key="3">
    <source>
        <dbReference type="ARBA" id="ARBA00013254"/>
    </source>
</evidence>
<dbReference type="Proteomes" id="UP000536640">
    <property type="component" value="Unassembled WGS sequence"/>
</dbReference>
<reference evidence="6 7" key="1">
    <citation type="submission" date="2020-08" db="EMBL/GenBank/DDBJ databases">
        <title>Genomic Encyclopedia of Type Strains, Phase IV (KMG-IV): sequencing the most valuable type-strain genomes for metagenomic binning, comparative biology and taxonomic classification.</title>
        <authorList>
            <person name="Goeker M."/>
        </authorList>
    </citation>
    <scope>NUCLEOTIDE SEQUENCE [LARGE SCALE GENOMIC DNA]</scope>
    <source>
        <strain evidence="6 7">DSM 25701</strain>
    </source>
</reference>